<feature type="binding site" evidence="8">
    <location>
        <position position="528"/>
    </location>
    <ligand>
        <name>substrate</name>
    </ligand>
</feature>
<comment type="caution">
    <text evidence="11">The sequence shown here is derived from an EMBL/GenBank/DDBJ whole genome shotgun (WGS) entry which is preliminary data.</text>
</comment>
<evidence type="ECO:0000259" key="9">
    <source>
        <dbReference type="Pfam" id="PF16874"/>
    </source>
</evidence>
<feature type="binding site" evidence="8">
    <location>
        <position position="550"/>
    </location>
    <ligand>
        <name>substrate</name>
    </ligand>
</feature>
<dbReference type="InterPro" id="IPR013780">
    <property type="entry name" value="Glyco_hydro_b"/>
</dbReference>
<dbReference type="GO" id="GO:0004557">
    <property type="term" value="F:alpha-galactosidase activity"/>
    <property type="evidence" value="ECO:0007669"/>
    <property type="project" value="UniProtKB-UniRule"/>
</dbReference>
<sequence>MPIYFNENTKEFHLQAKDVSYIFTVLKNNHLGHLYYGKKIQHRPSFSHLFKTQPRAGASCVFEGDLEFSLDSIKQEFPCYGTSDYREPAFQIVQENGSRITNFEYKSHSIFSGKPKLDGLPATYVEDDHEATTLQVLLYDELIDAEIHLLYTVFEKYNVVTRSAKFINNSNQQLQLNRALSMNVDFFDSDYEMIQLSGSWARERHVKTRKLQPGIQSITSTRGSASSGQQNPFIALKRTSTTEFQGEVYGFSLVYSGNFLAQVEVDHYDVARVSLGINPFDFSWLLDPTESFQTPEVVMVYSDQGLNAMSQVYHELYRSRLAKGRWRDKNRPVLINNWEATYFDFNEEKIVEIATASKELGVELFVLDDGWFGKRDDDTTSLGDWYVDEEKLPNGIKGLAEKITALNMEFGLWFEPEMVSKKSQLFKEHPDWLIHVPGRANTHARNQHVLDFSRKEAVDYIYEMMAEILREAPITYVKWDMNRYMTEIGSPALAAQRQREVSHRFILGVYDLYERLTSEFPEVLFESCASGGCRFDPGMLYYAPQTWTSDDTDAVERLKIQYGTSFVYPLSAMGAHVSAVPNHQVHRFTSLNMRGNVAFFGVFGYELDLAKMSDEEKELVKEQIAFYKENRSLFQRGTFYRLLSPFENDGNETSWMVVSEDQTEAIVGYYRVLAKPNPGYKRLLLKGLNEAFEYKLNDLPVSMLGDELMNVGLQLENEYSGASLSEVSKSQSGDFSSRIYKLTAINSPIHQQTASQEKLEVN</sequence>
<dbReference type="InterPro" id="IPR000111">
    <property type="entry name" value="Glyco_hydro_27/36_CS"/>
</dbReference>
<comment type="catalytic activity">
    <reaction evidence="1 6">
        <text>Hydrolysis of terminal, non-reducing alpha-D-galactose residues in alpha-D-galactosides, including galactose oligosaccharides, galactomannans and galactolipids.</text>
        <dbReference type="EC" id="3.2.1.22"/>
    </reaction>
</comment>
<dbReference type="GO" id="GO:0016052">
    <property type="term" value="P:carbohydrate catabolic process"/>
    <property type="evidence" value="ECO:0007669"/>
    <property type="project" value="InterPro"/>
</dbReference>
<feature type="domain" description="Glycosyl hydrolase family 36 C-terminal" evidence="9">
    <location>
        <begin position="652"/>
        <end position="742"/>
    </location>
</feature>
<dbReference type="PANTHER" id="PTHR43053">
    <property type="entry name" value="GLYCOSIDASE FAMILY 31"/>
    <property type="match status" value="1"/>
</dbReference>
<organism evidence="11 12">
    <name type="scientific">Anaerobacillus alkalilacustris</name>
    <dbReference type="NCBI Taxonomy" id="393763"/>
    <lineage>
        <taxon>Bacteria</taxon>
        <taxon>Bacillati</taxon>
        <taxon>Bacillota</taxon>
        <taxon>Bacilli</taxon>
        <taxon>Bacillales</taxon>
        <taxon>Bacillaceae</taxon>
        <taxon>Anaerobacillus</taxon>
    </lineage>
</organism>
<name>A0A1S2LWX0_9BACI</name>
<evidence type="ECO:0000256" key="3">
    <source>
        <dbReference type="ARBA" id="ARBA00012755"/>
    </source>
</evidence>
<evidence type="ECO:0000256" key="7">
    <source>
        <dbReference type="PIRSR" id="PIRSR005536-1"/>
    </source>
</evidence>
<dbReference type="PANTHER" id="PTHR43053:SF3">
    <property type="entry name" value="ALPHA-GALACTOSIDASE C-RELATED"/>
    <property type="match status" value="1"/>
</dbReference>
<proteinExistence type="inferred from homology"/>
<gene>
    <name evidence="11" type="ORF">BKP37_00430</name>
</gene>
<feature type="active site" description="Nucleophile" evidence="7">
    <location>
        <position position="480"/>
    </location>
</feature>
<feature type="binding site" evidence="8">
    <location>
        <begin position="478"/>
        <end position="482"/>
    </location>
    <ligand>
        <name>substrate</name>
    </ligand>
</feature>
<dbReference type="InterPro" id="IPR013785">
    <property type="entry name" value="Aldolase_TIM"/>
</dbReference>
<dbReference type="FunFam" id="3.20.20.70:FF:000118">
    <property type="entry name" value="Alpha-galactosidase"/>
    <property type="match status" value="1"/>
</dbReference>
<dbReference type="CDD" id="cd14791">
    <property type="entry name" value="GH36"/>
    <property type="match status" value="1"/>
</dbReference>
<dbReference type="Gene3D" id="2.60.40.1180">
    <property type="entry name" value="Golgi alpha-mannosidase II"/>
    <property type="match status" value="1"/>
</dbReference>
<dbReference type="InterPro" id="IPR031705">
    <property type="entry name" value="Glyco_hydro_36_C"/>
</dbReference>
<evidence type="ECO:0000256" key="5">
    <source>
        <dbReference type="ARBA" id="ARBA00023295"/>
    </source>
</evidence>
<feature type="binding site" evidence="8">
    <location>
        <position position="445"/>
    </location>
    <ligand>
        <name>substrate</name>
    </ligand>
</feature>
<evidence type="ECO:0000256" key="4">
    <source>
        <dbReference type="ARBA" id="ARBA00022801"/>
    </source>
</evidence>
<dbReference type="SUPFAM" id="SSF51445">
    <property type="entry name" value="(Trans)glycosidases"/>
    <property type="match status" value="1"/>
</dbReference>
<feature type="domain" description="Glycosyl hydrolase family 36 N-terminal" evidence="10">
    <location>
        <begin position="29"/>
        <end position="286"/>
    </location>
</feature>
<evidence type="ECO:0000256" key="6">
    <source>
        <dbReference type="PIRNR" id="PIRNR005536"/>
    </source>
</evidence>
<protein>
    <recommendedName>
        <fullName evidence="3 6">Alpha-galactosidase</fullName>
        <ecNumber evidence="3 6">3.2.1.22</ecNumber>
    </recommendedName>
</protein>
<dbReference type="InterPro" id="IPR050985">
    <property type="entry name" value="Alpha-glycosidase_related"/>
</dbReference>
<dbReference type="InterPro" id="IPR031704">
    <property type="entry name" value="Glyco_hydro_36_N"/>
</dbReference>
<dbReference type="InterPro" id="IPR002252">
    <property type="entry name" value="Glyco_hydro_36"/>
</dbReference>
<dbReference type="EMBL" id="MLQR01000001">
    <property type="protein sequence ID" value="OIJ17041.1"/>
    <property type="molecule type" value="Genomic_DNA"/>
</dbReference>
<dbReference type="InterPro" id="IPR038417">
    <property type="entry name" value="Alpga-gal_N_sf"/>
</dbReference>
<evidence type="ECO:0000313" key="12">
    <source>
        <dbReference type="Proteomes" id="UP000179524"/>
    </source>
</evidence>
<dbReference type="Gene3D" id="2.70.98.60">
    <property type="entry name" value="alpha-galactosidase from lactobacil brevis"/>
    <property type="match status" value="1"/>
</dbReference>
<dbReference type="Gene3D" id="3.20.20.70">
    <property type="entry name" value="Aldolase class I"/>
    <property type="match status" value="1"/>
</dbReference>
<dbReference type="PRINTS" id="PR00743">
    <property type="entry name" value="GLHYDRLASE36"/>
</dbReference>
<keyword evidence="5 6" id="KW-0326">Glycosidase</keyword>
<evidence type="ECO:0000313" key="11">
    <source>
        <dbReference type="EMBL" id="OIJ17041.1"/>
    </source>
</evidence>
<evidence type="ECO:0000256" key="2">
    <source>
        <dbReference type="ARBA" id="ARBA00006202"/>
    </source>
</evidence>
<feature type="binding site" evidence="8">
    <location>
        <begin position="368"/>
        <end position="369"/>
    </location>
    <ligand>
        <name>substrate</name>
    </ligand>
</feature>
<dbReference type="OrthoDB" id="9758822at2"/>
<dbReference type="PIRSF" id="PIRSF005536">
    <property type="entry name" value="Agal"/>
    <property type="match status" value="1"/>
</dbReference>
<evidence type="ECO:0000259" key="10">
    <source>
        <dbReference type="Pfam" id="PF16875"/>
    </source>
</evidence>
<dbReference type="EC" id="3.2.1.22" evidence="3 6"/>
<evidence type="ECO:0000256" key="8">
    <source>
        <dbReference type="PIRSR" id="PIRSR005536-2"/>
    </source>
</evidence>
<keyword evidence="12" id="KW-1185">Reference proteome</keyword>
<evidence type="ECO:0000256" key="1">
    <source>
        <dbReference type="ARBA" id="ARBA00001255"/>
    </source>
</evidence>
<dbReference type="RefSeq" id="WP_071307770.1">
    <property type="nucleotide sequence ID" value="NZ_MLQR01000001.1"/>
</dbReference>
<dbReference type="Pfam" id="PF16874">
    <property type="entry name" value="Glyco_hydro_36C"/>
    <property type="match status" value="1"/>
</dbReference>
<feature type="active site" description="Proton donor" evidence="7">
    <location>
        <position position="550"/>
    </location>
</feature>
<dbReference type="PROSITE" id="PS00512">
    <property type="entry name" value="ALPHA_GALACTOSIDASE"/>
    <property type="match status" value="1"/>
</dbReference>
<feature type="binding site" evidence="8">
    <location>
        <position position="200"/>
    </location>
    <ligand>
        <name>substrate</name>
    </ligand>
</feature>
<dbReference type="InterPro" id="IPR017853">
    <property type="entry name" value="GH"/>
</dbReference>
<dbReference type="Pfam" id="PF16875">
    <property type="entry name" value="Glyco_hydro_36N"/>
    <property type="match status" value="1"/>
</dbReference>
<dbReference type="AlphaFoldDB" id="A0A1S2LWX0"/>
<reference evidence="11 12" key="1">
    <citation type="submission" date="2016-10" db="EMBL/GenBank/DDBJ databases">
        <title>Draft genome sequences of four alkaliphilic bacteria belonging to the Anaerobacillus genus.</title>
        <authorList>
            <person name="Bassil N.M."/>
            <person name="Lloyd J.R."/>
        </authorList>
    </citation>
    <scope>NUCLEOTIDE SEQUENCE [LARGE SCALE GENOMIC DNA]</scope>
    <source>
        <strain evidence="11 12">DSM 18345</strain>
    </source>
</reference>
<keyword evidence="4 6" id="KW-0378">Hydrolase</keyword>
<accession>A0A1S2LWX0</accession>
<comment type="similarity">
    <text evidence="2">Belongs to the glycosyl hydrolase 36 family.</text>
</comment>
<dbReference type="Pfam" id="PF02065">
    <property type="entry name" value="Melibiase"/>
    <property type="match status" value="1"/>
</dbReference>
<dbReference type="Proteomes" id="UP000179524">
    <property type="component" value="Unassembled WGS sequence"/>
</dbReference>